<gene>
    <name evidence="2" type="ORF">D4L85_33055</name>
</gene>
<dbReference type="InterPro" id="IPR008030">
    <property type="entry name" value="NmrA-like"/>
</dbReference>
<dbReference type="Proteomes" id="UP000266183">
    <property type="component" value="Chromosome"/>
</dbReference>
<name>A0A385T1W1_9BACT</name>
<dbReference type="EMBL" id="CP032382">
    <property type="protein sequence ID" value="AYB35118.1"/>
    <property type="molecule type" value="Genomic_DNA"/>
</dbReference>
<protein>
    <submittedName>
        <fullName evidence="2">NmrA family transcriptional regulator</fullName>
    </submittedName>
</protein>
<dbReference type="Gene3D" id="3.90.25.10">
    <property type="entry name" value="UDP-galactose 4-epimerase, domain 1"/>
    <property type="match status" value="1"/>
</dbReference>
<dbReference type="SUPFAM" id="SSF51735">
    <property type="entry name" value="NAD(P)-binding Rossmann-fold domains"/>
    <property type="match status" value="1"/>
</dbReference>
<evidence type="ECO:0000313" key="3">
    <source>
        <dbReference type="Proteomes" id="UP000266183"/>
    </source>
</evidence>
<sequence length="280" mass="30871">MSNTKSNTEKKILVLGSTGKTGRRVMQRLVKLDQSVLGVTHSSTPKFDWNDSASWEKVLDNIKSVYISFYPDLAIPGAVKAMEAFSKVAVKKGVQQLVLLSGRGEEEAQQCEKIVMKAGVDWTIVRASWFFQNFSEGSFLEPVLSGHIALPAGDVGEPFVDADDIADVAVAALTQEGHNGKVYEVTGPRLLTFKQAVEEIANATGKPIQFEKVPMKDYESVLKEYGLPKDMIWLITYLFTEVLDGRNENLTDGVYQALGRKPTDFSEFAKKTAAAGVWNK</sequence>
<dbReference type="RefSeq" id="WP_119758369.1">
    <property type="nucleotide sequence ID" value="NZ_CP032382.1"/>
</dbReference>
<dbReference type="KEGG" id="chk:D4L85_33055"/>
<reference evidence="3" key="1">
    <citation type="submission" date="2018-09" db="EMBL/GenBank/DDBJ databases">
        <title>Chryseolinea sp. KIS68-18 isolated from soil.</title>
        <authorList>
            <person name="Weon H.-Y."/>
            <person name="Kwon S.-W."/>
            <person name="Lee S.A."/>
        </authorList>
    </citation>
    <scope>NUCLEOTIDE SEQUENCE [LARGE SCALE GENOMIC DNA]</scope>
    <source>
        <strain evidence="3">KIS68-18</strain>
    </source>
</reference>
<dbReference type="InterPro" id="IPR051604">
    <property type="entry name" value="Ergot_Alk_Oxidoreductase"/>
</dbReference>
<dbReference type="AlphaFoldDB" id="A0A385T1W1"/>
<dbReference type="Gene3D" id="3.40.50.720">
    <property type="entry name" value="NAD(P)-binding Rossmann-like Domain"/>
    <property type="match status" value="1"/>
</dbReference>
<dbReference type="PANTHER" id="PTHR43162:SF1">
    <property type="entry name" value="PRESTALK A DIFFERENTIATION PROTEIN A"/>
    <property type="match status" value="1"/>
</dbReference>
<dbReference type="Pfam" id="PF05368">
    <property type="entry name" value="NmrA"/>
    <property type="match status" value="1"/>
</dbReference>
<organism evidence="2 3">
    <name type="scientific">Chryseolinea soli</name>
    <dbReference type="NCBI Taxonomy" id="2321403"/>
    <lineage>
        <taxon>Bacteria</taxon>
        <taxon>Pseudomonadati</taxon>
        <taxon>Bacteroidota</taxon>
        <taxon>Cytophagia</taxon>
        <taxon>Cytophagales</taxon>
        <taxon>Fulvivirgaceae</taxon>
        <taxon>Chryseolinea</taxon>
    </lineage>
</organism>
<keyword evidence="3" id="KW-1185">Reference proteome</keyword>
<dbReference type="PANTHER" id="PTHR43162">
    <property type="match status" value="1"/>
</dbReference>
<evidence type="ECO:0000259" key="1">
    <source>
        <dbReference type="Pfam" id="PF05368"/>
    </source>
</evidence>
<evidence type="ECO:0000313" key="2">
    <source>
        <dbReference type="EMBL" id="AYB35118.1"/>
    </source>
</evidence>
<feature type="domain" description="NmrA-like" evidence="1">
    <location>
        <begin position="9"/>
        <end position="268"/>
    </location>
</feature>
<accession>A0A385T1W1</accession>
<dbReference type="OrthoDB" id="9780595at2"/>
<dbReference type="InterPro" id="IPR036291">
    <property type="entry name" value="NAD(P)-bd_dom_sf"/>
</dbReference>
<proteinExistence type="predicted"/>